<dbReference type="Gene3D" id="1.10.510.10">
    <property type="entry name" value="Transferase(Phosphotransferase) domain 1"/>
    <property type="match status" value="1"/>
</dbReference>
<proteinExistence type="predicted"/>
<dbReference type="PROSITE" id="PS00108">
    <property type="entry name" value="PROTEIN_KINASE_ST"/>
    <property type="match status" value="1"/>
</dbReference>
<evidence type="ECO:0000256" key="2">
    <source>
        <dbReference type="ARBA" id="ARBA00022527"/>
    </source>
</evidence>
<evidence type="ECO:0000259" key="6">
    <source>
        <dbReference type="PROSITE" id="PS50011"/>
    </source>
</evidence>
<feature type="compositionally biased region" description="Acidic residues" evidence="5">
    <location>
        <begin position="48"/>
        <end position="82"/>
    </location>
</feature>
<feature type="region of interest" description="Disordered" evidence="5">
    <location>
        <begin position="47"/>
        <end position="82"/>
    </location>
</feature>
<evidence type="ECO:0000313" key="7">
    <source>
        <dbReference type="EMBL" id="KAI5083770.1"/>
    </source>
</evidence>
<dbReference type="GO" id="GO:0005524">
    <property type="term" value="F:ATP binding"/>
    <property type="evidence" value="ECO:0007669"/>
    <property type="project" value="InterPro"/>
</dbReference>
<dbReference type="AlphaFoldDB" id="A0A9D4ZSL6"/>
<protein>
    <recommendedName>
        <fullName evidence="1">non-specific serine/threonine protein kinase</fullName>
        <ecNumber evidence="1">2.7.11.1</ecNumber>
    </recommendedName>
</protein>
<keyword evidence="8" id="KW-1185">Reference proteome</keyword>
<dbReference type="OrthoDB" id="4062651at2759"/>
<dbReference type="EMBL" id="JABFUD020000002">
    <property type="protein sequence ID" value="KAI5083770.1"/>
    <property type="molecule type" value="Genomic_DNA"/>
</dbReference>
<accession>A0A9D4ZSL6</accession>
<dbReference type="PANTHER" id="PTHR13902">
    <property type="entry name" value="SERINE/THREONINE-PROTEIN KINASE WNK WITH NO LYSINE -RELATED"/>
    <property type="match status" value="1"/>
</dbReference>
<evidence type="ECO:0000256" key="3">
    <source>
        <dbReference type="ARBA" id="ARBA00047899"/>
    </source>
</evidence>
<feature type="domain" description="Protein kinase" evidence="6">
    <location>
        <begin position="97"/>
        <end position="353"/>
    </location>
</feature>
<comment type="catalytic activity">
    <reaction evidence="4">
        <text>L-seryl-[protein] + ATP = O-phospho-L-seryl-[protein] + ADP + H(+)</text>
        <dbReference type="Rhea" id="RHEA:17989"/>
        <dbReference type="Rhea" id="RHEA-COMP:9863"/>
        <dbReference type="Rhea" id="RHEA-COMP:11604"/>
        <dbReference type="ChEBI" id="CHEBI:15378"/>
        <dbReference type="ChEBI" id="CHEBI:29999"/>
        <dbReference type="ChEBI" id="CHEBI:30616"/>
        <dbReference type="ChEBI" id="CHEBI:83421"/>
        <dbReference type="ChEBI" id="CHEBI:456216"/>
        <dbReference type="EC" id="2.7.11.1"/>
    </reaction>
</comment>
<dbReference type="PROSITE" id="PS50011">
    <property type="entry name" value="PROTEIN_KINASE_DOM"/>
    <property type="match status" value="1"/>
</dbReference>
<keyword evidence="2" id="KW-0418">Kinase</keyword>
<dbReference type="SMART" id="SM00220">
    <property type="entry name" value="S_TKc"/>
    <property type="match status" value="1"/>
</dbReference>
<organism evidence="7 8">
    <name type="scientific">Adiantum capillus-veneris</name>
    <name type="common">Maidenhair fern</name>
    <dbReference type="NCBI Taxonomy" id="13818"/>
    <lineage>
        <taxon>Eukaryota</taxon>
        <taxon>Viridiplantae</taxon>
        <taxon>Streptophyta</taxon>
        <taxon>Embryophyta</taxon>
        <taxon>Tracheophyta</taxon>
        <taxon>Polypodiopsida</taxon>
        <taxon>Polypodiidae</taxon>
        <taxon>Polypodiales</taxon>
        <taxon>Pteridineae</taxon>
        <taxon>Pteridaceae</taxon>
        <taxon>Vittarioideae</taxon>
        <taxon>Adiantum</taxon>
    </lineage>
</organism>
<dbReference type="InterPro" id="IPR050588">
    <property type="entry name" value="WNK_Ser-Thr_kinase"/>
</dbReference>
<gene>
    <name evidence="7" type="ORF">GOP47_0003513</name>
</gene>
<feature type="non-terminal residue" evidence="7">
    <location>
        <position position="766"/>
    </location>
</feature>
<name>A0A9D4ZSL6_ADICA</name>
<dbReference type="InterPro" id="IPR008271">
    <property type="entry name" value="Ser/Thr_kinase_AS"/>
</dbReference>
<evidence type="ECO:0000256" key="1">
    <source>
        <dbReference type="ARBA" id="ARBA00012513"/>
    </source>
</evidence>
<dbReference type="Gene3D" id="3.30.200.20">
    <property type="entry name" value="Phosphorylase Kinase, domain 1"/>
    <property type="match status" value="1"/>
</dbReference>
<dbReference type="InterPro" id="IPR011009">
    <property type="entry name" value="Kinase-like_dom_sf"/>
</dbReference>
<comment type="caution">
    <text evidence="7">The sequence shown here is derived from an EMBL/GenBank/DDBJ whole genome shotgun (WGS) entry which is preliminary data.</text>
</comment>
<dbReference type="Gene3D" id="3.10.20.90">
    <property type="entry name" value="Phosphatidylinositol 3-kinase Catalytic Subunit, Chain A, domain 1"/>
    <property type="match status" value="1"/>
</dbReference>
<dbReference type="GO" id="GO:0004674">
    <property type="term" value="F:protein serine/threonine kinase activity"/>
    <property type="evidence" value="ECO:0007669"/>
    <property type="project" value="UniProtKB-KW"/>
</dbReference>
<reference evidence="7" key="1">
    <citation type="submission" date="2021-01" db="EMBL/GenBank/DDBJ databases">
        <title>Adiantum capillus-veneris genome.</title>
        <authorList>
            <person name="Fang Y."/>
            <person name="Liao Q."/>
        </authorList>
    </citation>
    <scope>NUCLEOTIDE SEQUENCE</scope>
    <source>
        <strain evidence="7">H3</strain>
        <tissue evidence="7">Leaf</tissue>
    </source>
</reference>
<comment type="catalytic activity">
    <reaction evidence="3">
        <text>L-threonyl-[protein] + ATP = O-phospho-L-threonyl-[protein] + ADP + H(+)</text>
        <dbReference type="Rhea" id="RHEA:46608"/>
        <dbReference type="Rhea" id="RHEA-COMP:11060"/>
        <dbReference type="Rhea" id="RHEA-COMP:11605"/>
        <dbReference type="ChEBI" id="CHEBI:15378"/>
        <dbReference type="ChEBI" id="CHEBI:30013"/>
        <dbReference type="ChEBI" id="CHEBI:30616"/>
        <dbReference type="ChEBI" id="CHEBI:61977"/>
        <dbReference type="ChEBI" id="CHEBI:456216"/>
        <dbReference type="EC" id="2.7.11.1"/>
    </reaction>
</comment>
<evidence type="ECO:0000256" key="5">
    <source>
        <dbReference type="SAM" id="MobiDB-lite"/>
    </source>
</evidence>
<keyword evidence="2" id="KW-0808">Transferase</keyword>
<evidence type="ECO:0000313" key="8">
    <source>
        <dbReference type="Proteomes" id="UP000886520"/>
    </source>
</evidence>
<dbReference type="InterPro" id="IPR000719">
    <property type="entry name" value="Prot_kinase_dom"/>
</dbReference>
<keyword evidence="2" id="KW-0723">Serine/threonine-protein kinase</keyword>
<dbReference type="SUPFAM" id="SSF56112">
    <property type="entry name" value="Protein kinase-like (PK-like)"/>
    <property type="match status" value="1"/>
</dbReference>
<dbReference type="Proteomes" id="UP000886520">
    <property type="component" value="Chromosome 3"/>
</dbReference>
<evidence type="ECO:0000256" key="4">
    <source>
        <dbReference type="ARBA" id="ARBA00048679"/>
    </source>
</evidence>
<dbReference type="Pfam" id="PF00069">
    <property type="entry name" value="Pkinase"/>
    <property type="match status" value="1"/>
</dbReference>
<sequence length="766" mass="84836">FEHIARIILPPSLHKSRPSIASAPCSGRSGDLVCVFIIHSIVMLSGGDFDEPDEPPEPDEILHEEDDDDNDGGDDMILDDSTDEEEFVEFDPSGRYGRYSEVLGKGAMKTVYRGYDMTDCKEVAWNKARPPIECSDEQAVAVQREIHILQGLHHPGILKLGNAWVNDTGDTNFITELCSTTLLEYRLKHTRISRKAVKSWGRQILKGLAYLHMQDPPIIHRDLKCENILVKCRSDTALKIGDFGAATFLDKTHHMHTLVGTPEFMAPEMFQEDYNELVDVYSFGMCMLEILTRECPYSECKSLGQIYKKVINGEKPKALLKVTDMQAQRLINRCLLPACKRPSASELLTDPFLQFREAGCTSSGQSIKASASMPNLKTLTSNIGVKNMLSGQGIVNKLARPSASTKSVDHAESVDHDLLVMKSKDCVPRKAICTKSPSFRRTYRVTGRVEDQYTLRLKIRIQESSRSCDIHFPFDLRFDSPMSVAEEMVRTLDYSESDLATITDLIREEIAALIPGMEERFVMPASPEMTFQGPFSELCEHNESTDVGLSSISSTSWELSCNANEIGNKGFCERLLSSKSYGTAEEEPCRKASDDCNAEFSASSEDGGSTTTVFTCEGDSWVDNSSDSMELISENDEEQGDSMLPEGDSITTRDSTNSLPSTLFTEQASFASKEIKKGNECNSLSNNTDVAVNAALEENGIVSDDCGAFRRKNNRLVLFGSRQSPPHCTSKSPSRFKQLPAGIGILLRPSEQGLRRARPSCINASA</sequence>
<dbReference type="EC" id="2.7.11.1" evidence="1"/>